<evidence type="ECO:0000313" key="5">
    <source>
        <dbReference type="EMBL" id="QKV55576.1"/>
    </source>
</evidence>
<dbReference type="Proteomes" id="UP000509579">
    <property type="component" value="Plasmid unnamed1"/>
</dbReference>
<dbReference type="InterPro" id="IPR000524">
    <property type="entry name" value="Tscrpt_reg_HTH_GntR"/>
</dbReference>
<dbReference type="SMART" id="SM00345">
    <property type="entry name" value="HTH_GNTR"/>
    <property type="match status" value="1"/>
</dbReference>
<dbReference type="PROSITE" id="PS50949">
    <property type="entry name" value="HTH_GNTR"/>
    <property type="match status" value="1"/>
</dbReference>
<keyword evidence="3" id="KW-0804">Transcription</keyword>
<evidence type="ECO:0000256" key="1">
    <source>
        <dbReference type="ARBA" id="ARBA00023015"/>
    </source>
</evidence>
<accession>A0A6N1XCG1</accession>
<keyword evidence="1" id="KW-0805">Transcription regulation</keyword>
<organism evidence="5 6">
    <name type="scientific">Comamonas antarctica</name>
    <dbReference type="NCBI Taxonomy" id="2743470"/>
    <lineage>
        <taxon>Bacteria</taxon>
        <taxon>Pseudomonadati</taxon>
        <taxon>Pseudomonadota</taxon>
        <taxon>Betaproteobacteria</taxon>
        <taxon>Burkholderiales</taxon>
        <taxon>Comamonadaceae</taxon>
        <taxon>Comamonas</taxon>
    </lineage>
</organism>
<sequence length="220" mass="24548">MLENADKPSSQNVLAQVSDYLTGLKASIEAPVRVREEELAGRLGVSRTPVREALIRLDTIGLVSLRPGKGALLAPTSDTDYLEWLQIREQLEGLATREAAMNATQRDVDHLRRIFAPFMDAAQAAAQPANAYARANVDFHQEIVRLSGNALLVKMWALFGHLQTSYRRQTIARLHRQDDSMREHLEIIDAIHRRDADGAEDIARRHVRSLLKAFAAATPP</sequence>
<geneLocation type="plasmid" evidence="5 6">
    <name>unnamed1</name>
</geneLocation>
<gene>
    <name evidence="5" type="ORF">HUK68_21950</name>
</gene>
<evidence type="ECO:0000313" key="6">
    <source>
        <dbReference type="Proteomes" id="UP000509579"/>
    </source>
</evidence>
<protein>
    <submittedName>
        <fullName evidence="5">GntR family transcriptional regulator</fullName>
    </submittedName>
</protein>
<dbReference type="AlphaFoldDB" id="A0A6N1XCG1"/>
<dbReference type="InterPro" id="IPR008920">
    <property type="entry name" value="TF_FadR/GntR_C"/>
</dbReference>
<dbReference type="RefSeq" id="WP_175506362.1">
    <property type="nucleotide sequence ID" value="NZ_CP054841.1"/>
</dbReference>
<dbReference type="Pfam" id="PF00392">
    <property type="entry name" value="GntR"/>
    <property type="match status" value="1"/>
</dbReference>
<dbReference type="InterPro" id="IPR036390">
    <property type="entry name" value="WH_DNA-bd_sf"/>
</dbReference>
<dbReference type="Gene3D" id="1.20.120.530">
    <property type="entry name" value="GntR ligand-binding domain-like"/>
    <property type="match status" value="1"/>
</dbReference>
<dbReference type="KEGG" id="aant:HUK68_21950"/>
<dbReference type="PRINTS" id="PR00035">
    <property type="entry name" value="HTHGNTR"/>
</dbReference>
<evidence type="ECO:0000259" key="4">
    <source>
        <dbReference type="PROSITE" id="PS50949"/>
    </source>
</evidence>
<keyword evidence="5" id="KW-0614">Plasmid</keyword>
<evidence type="ECO:0000256" key="3">
    <source>
        <dbReference type="ARBA" id="ARBA00023163"/>
    </source>
</evidence>
<keyword evidence="2" id="KW-0238">DNA-binding</keyword>
<dbReference type="GO" id="GO:0003700">
    <property type="term" value="F:DNA-binding transcription factor activity"/>
    <property type="evidence" value="ECO:0007669"/>
    <property type="project" value="InterPro"/>
</dbReference>
<dbReference type="PANTHER" id="PTHR43537:SF45">
    <property type="entry name" value="GNTR FAMILY REGULATORY PROTEIN"/>
    <property type="match status" value="1"/>
</dbReference>
<dbReference type="Gene3D" id="1.10.10.10">
    <property type="entry name" value="Winged helix-like DNA-binding domain superfamily/Winged helix DNA-binding domain"/>
    <property type="match status" value="1"/>
</dbReference>
<dbReference type="InterPro" id="IPR011711">
    <property type="entry name" value="GntR_C"/>
</dbReference>
<dbReference type="InterPro" id="IPR036388">
    <property type="entry name" value="WH-like_DNA-bd_sf"/>
</dbReference>
<dbReference type="SUPFAM" id="SSF46785">
    <property type="entry name" value="Winged helix' DNA-binding domain"/>
    <property type="match status" value="1"/>
</dbReference>
<name>A0A6N1XCG1_9BURK</name>
<dbReference type="SUPFAM" id="SSF48008">
    <property type="entry name" value="GntR ligand-binding domain-like"/>
    <property type="match status" value="1"/>
</dbReference>
<feature type="domain" description="HTH gntR-type" evidence="4">
    <location>
        <begin position="7"/>
        <end position="76"/>
    </location>
</feature>
<dbReference type="PANTHER" id="PTHR43537">
    <property type="entry name" value="TRANSCRIPTIONAL REGULATOR, GNTR FAMILY"/>
    <property type="match status" value="1"/>
</dbReference>
<dbReference type="EMBL" id="CP054841">
    <property type="protein sequence ID" value="QKV55576.1"/>
    <property type="molecule type" value="Genomic_DNA"/>
</dbReference>
<keyword evidence="6" id="KW-1185">Reference proteome</keyword>
<reference evidence="5 6" key="1">
    <citation type="submission" date="2020-06" db="EMBL/GenBank/DDBJ databases">
        <title>Acidovorax antarctica sp. nov., isolated from Corinth ice sheet soil, Antarctic Fields Peninsula.</title>
        <authorList>
            <person name="Xu Q."/>
            <person name="Peng F."/>
        </authorList>
    </citation>
    <scope>NUCLEOTIDE SEQUENCE [LARGE SCALE GENOMIC DNA]</scope>
    <source>
        <strain evidence="5 6">16-35-5</strain>
        <plasmid evidence="5 6">unnamed1</plasmid>
    </source>
</reference>
<dbReference type="Pfam" id="PF07729">
    <property type="entry name" value="FCD"/>
    <property type="match status" value="1"/>
</dbReference>
<proteinExistence type="predicted"/>
<dbReference type="SMART" id="SM00895">
    <property type="entry name" value="FCD"/>
    <property type="match status" value="1"/>
</dbReference>
<evidence type="ECO:0000256" key="2">
    <source>
        <dbReference type="ARBA" id="ARBA00023125"/>
    </source>
</evidence>
<dbReference type="GO" id="GO:0003677">
    <property type="term" value="F:DNA binding"/>
    <property type="evidence" value="ECO:0007669"/>
    <property type="project" value="UniProtKB-KW"/>
</dbReference>